<gene>
    <name evidence="1" type="ORF">P171DRAFT_429657</name>
</gene>
<proteinExistence type="predicted"/>
<accession>A0A9P4PNV7</accession>
<keyword evidence="2" id="KW-1185">Reference proteome</keyword>
<dbReference type="OrthoDB" id="3644718at2759"/>
<dbReference type="Proteomes" id="UP000799764">
    <property type="component" value="Unassembled WGS sequence"/>
</dbReference>
<evidence type="ECO:0000313" key="2">
    <source>
        <dbReference type="Proteomes" id="UP000799764"/>
    </source>
</evidence>
<comment type="caution">
    <text evidence="1">The sequence shown here is derived from an EMBL/GenBank/DDBJ whole genome shotgun (WGS) entry which is preliminary data.</text>
</comment>
<reference evidence="1" key="1">
    <citation type="journal article" date="2020" name="Stud. Mycol.">
        <title>101 Dothideomycetes genomes: a test case for predicting lifestyles and emergence of pathogens.</title>
        <authorList>
            <person name="Haridas S."/>
            <person name="Albert R."/>
            <person name="Binder M."/>
            <person name="Bloem J."/>
            <person name="Labutti K."/>
            <person name="Salamov A."/>
            <person name="Andreopoulos B."/>
            <person name="Baker S."/>
            <person name="Barry K."/>
            <person name="Bills G."/>
            <person name="Bluhm B."/>
            <person name="Cannon C."/>
            <person name="Castanera R."/>
            <person name="Culley D."/>
            <person name="Daum C."/>
            <person name="Ezra D."/>
            <person name="Gonzalez J."/>
            <person name="Henrissat B."/>
            <person name="Kuo A."/>
            <person name="Liang C."/>
            <person name="Lipzen A."/>
            <person name="Lutzoni F."/>
            <person name="Magnuson J."/>
            <person name="Mondo S."/>
            <person name="Nolan M."/>
            <person name="Ohm R."/>
            <person name="Pangilinan J."/>
            <person name="Park H.-J."/>
            <person name="Ramirez L."/>
            <person name="Alfaro M."/>
            <person name="Sun H."/>
            <person name="Tritt A."/>
            <person name="Yoshinaga Y."/>
            <person name="Zwiers L.-H."/>
            <person name="Turgeon B."/>
            <person name="Goodwin S."/>
            <person name="Spatafora J."/>
            <person name="Crous P."/>
            <person name="Grigoriev I."/>
        </authorList>
    </citation>
    <scope>NUCLEOTIDE SEQUENCE</scope>
    <source>
        <strain evidence="1">CBS 690.94</strain>
    </source>
</reference>
<organism evidence="1 2">
    <name type="scientific">Karstenula rhodostoma CBS 690.94</name>
    <dbReference type="NCBI Taxonomy" id="1392251"/>
    <lineage>
        <taxon>Eukaryota</taxon>
        <taxon>Fungi</taxon>
        <taxon>Dikarya</taxon>
        <taxon>Ascomycota</taxon>
        <taxon>Pezizomycotina</taxon>
        <taxon>Dothideomycetes</taxon>
        <taxon>Pleosporomycetidae</taxon>
        <taxon>Pleosporales</taxon>
        <taxon>Massarineae</taxon>
        <taxon>Didymosphaeriaceae</taxon>
        <taxon>Karstenula</taxon>
    </lineage>
</organism>
<name>A0A9P4PNV7_9PLEO</name>
<evidence type="ECO:0000313" key="1">
    <source>
        <dbReference type="EMBL" id="KAF2446683.1"/>
    </source>
</evidence>
<protein>
    <submittedName>
        <fullName evidence="1">Uncharacterized protein</fullName>
    </submittedName>
</protein>
<sequence length="55" mass="6047">MVEVGEPGSQSEARGQFADGVDGILKGFLIAYCPRLRNITFVKTDRNGCSTLEWL</sequence>
<dbReference type="EMBL" id="MU001497">
    <property type="protein sequence ID" value="KAF2446683.1"/>
    <property type="molecule type" value="Genomic_DNA"/>
</dbReference>
<dbReference type="AlphaFoldDB" id="A0A9P4PNV7"/>